<evidence type="ECO:0000256" key="5">
    <source>
        <dbReference type="ARBA" id="ARBA00023098"/>
    </source>
</evidence>
<accession>B0WFU6</accession>
<dbReference type="Pfam" id="PF04083">
    <property type="entry name" value="Abhydro_lipase"/>
    <property type="match status" value="1"/>
</dbReference>
<dbReference type="VEuPathDB" id="VectorBase:CPIJ006136"/>
<dbReference type="SUPFAM" id="SSF53474">
    <property type="entry name" value="alpha/beta-Hydrolases"/>
    <property type="match status" value="1"/>
</dbReference>
<proteinExistence type="inferred from homology"/>
<evidence type="ECO:0000313" key="12">
    <source>
        <dbReference type="Proteomes" id="UP000002320"/>
    </source>
</evidence>
<keyword evidence="12" id="KW-1185">Reference proteome</keyword>
<dbReference type="FunFam" id="3.40.50.1820:FF:000057">
    <property type="entry name" value="Lipase"/>
    <property type="match status" value="1"/>
</dbReference>
<organism>
    <name type="scientific">Culex quinquefasciatus</name>
    <name type="common">Southern house mosquito</name>
    <name type="synonym">Culex pungens</name>
    <dbReference type="NCBI Taxonomy" id="7176"/>
    <lineage>
        <taxon>Eukaryota</taxon>
        <taxon>Metazoa</taxon>
        <taxon>Ecdysozoa</taxon>
        <taxon>Arthropoda</taxon>
        <taxon>Hexapoda</taxon>
        <taxon>Insecta</taxon>
        <taxon>Pterygota</taxon>
        <taxon>Neoptera</taxon>
        <taxon>Endopterygota</taxon>
        <taxon>Diptera</taxon>
        <taxon>Nematocera</taxon>
        <taxon>Culicoidea</taxon>
        <taxon>Culicidae</taxon>
        <taxon>Culicinae</taxon>
        <taxon>Culicini</taxon>
        <taxon>Culex</taxon>
        <taxon>Culex</taxon>
    </lineage>
</organism>
<dbReference type="KEGG" id="cqu:CpipJ_CPIJ006136"/>
<evidence type="ECO:0000256" key="4">
    <source>
        <dbReference type="ARBA" id="ARBA00022963"/>
    </source>
</evidence>
<gene>
    <name evidence="11" type="primary">6037698</name>
    <name evidence="10" type="ORF">CpipJ_CPIJ006136</name>
</gene>
<dbReference type="GO" id="GO:0016042">
    <property type="term" value="P:lipid catabolic process"/>
    <property type="evidence" value="ECO:0007669"/>
    <property type="project" value="UniProtKB-KW"/>
</dbReference>
<evidence type="ECO:0000256" key="7">
    <source>
        <dbReference type="SAM" id="MobiDB-lite"/>
    </source>
</evidence>
<evidence type="ECO:0000256" key="1">
    <source>
        <dbReference type="ARBA" id="ARBA00010701"/>
    </source>
</evidence>
<keyword evidence="3" id="KW-0378">Hydrolase</keyword>
<evidence type="ECO:0000256" key="2">
    <source>
        <dbReference type="ARBA" id="ARBA00022729"/>
    </source>
</evidence>
<dbReference type="eggNOG" id="KOG2624">
    <property type="taxonomic scope" value="Eukaryota"/>
</dbReference>
<protein>
    <submittedName>
        <fullName evidence="10">Lysosomal acid lipase</fullName>
    </submittedName>
</protein>
<dbReference type="InterPro" id="IPR006693">
    <property type="entry name" value="AB_hydrolase_lipase"/>
</dbReference>
<dbReference type="Gene3D" id="3.40.50.1820">
    <property type="entry name" value="alpha/beta hydrolase"/>
    <property type="match status" value="1"/>
</dbReference>
<dbReference type="STRING" id="7176.B0WFU6"/>
<dbReference type="GO" id="GO:0016787">
    <property type="term" value="F:hydrolase activity"/>
    <property type="evidence" value="ECO:0007669"/>
    <property type="project" value="UniProtKB-KW"/>
</dbReference>
<feature type="signal peptide" evidence="8">
    <location>
        <begin position="1"/>
        <end position="21"/>
    </location>
</feature>
<evidence type="ECO:0000256" key="3">
    <source>
        <dbReference type="ARBA" id="ARBA00022801"/>
    </source>
</evidence>
<feature type="compositionally biased region" description="Low complexity" evidence="7">
    <location>
        <begin position="32"/>
        <end position="45"/>
    </location>
</feature>
<evidence type="ECO:0000256" key="8">
    <source>
        <dbReference type="SAM" id="SignalP"/>
    </source>
</evidence>
<dbReference type="HOGENOM" id="CLU_685612_0_0_1"/>
<reference evidence="10" key="1">
    <citation type="submission" date="2007-03" db="EMBL/GenBank/DDBJ databases">
        <title>Annotation of Culex pipiens quinquefasciatus.</title>
        <authorList>
            <consortium name="The Broad Institute Genome Sequencing Platform"/>
            <person name="Atkinson P.W."/>
            <person name="Hemingway J."/>
            <person name="Christensen B.M."/>
            <person name="Higgs S."/>
            <person name="Kodira C."/>
            <person name="Hannick L."/>
            <person name="Megy K."/>
            <person name="O'Leary S."/>
            <person name="Pearson M."/>
            <person name="Haas B.J."/>
            <person name="Mauceli E."/>
            <person name="Wortman J.R."/>
            <person name="Lee N.H."/>
            <person name="Guigo R."/>
            <person name="Stanke M."/>
            <person name="Alvarado L."/>
            <person name="Amedeo P."/>
            <person name="Antoine C.H."/>
            <person name="Arensburger P."/>
            <person name="Bidwell S.L."/>
            <person name="Crawford M."/>
            <person name="Camaro F."/>
            <person name="Devon K."/>
            <person name="Engels R."/>
            <person name="Hammond M."/>
            <person name="Howarth C."/>
            <person name="Koehrsen M."/>
            <person name="Lawson D."/>
            <person name="Montgomery P."/>
            <person name="Nene V."/>
            <person name="Nusbaum C."/>
            <person name="Puiu D."/>
            <person name="Romero-Severson J."/>
            <person name="Severson D.W."/>
            <person name="Shumway M."/>
            <person name="Sisk P."/>
            <person name="Stolte C."/>
            <person name="Zeng Q."/>
            <person name="Eisenstadt E."/>
            <person name="Fraser-Liggett C."/>
            <person name="Strausberg R."/>
            <person name="Galagan J."/>
            <person name="Birren B."/>
            <person name="Collins F.H."/>
        </authorList>
    </citation>
    <scope>NUCLEOTIDE SEQUENCE [LARGE SCALE GENOMIC DNA]</scope>
    <source>
        <strain evidence="10">JHB</strain>
    </source>
</reference>
<evidence type="ECO:0000259" key="9">
    <source>
        <dbReference type="Pfam" id="PF04083"/>
    </source>
</evidence>
<dbReference type="OMA" id="SDARFWQ"/>
<evidence type="ECO:0000313" key="11">
    <source>
        <dbReference type="EnsemblMetazoa" id="CPIJ006136-PA"/>
    </source>
</evidence>
<dbReference type="Proteomes" id="UP000002320">
    <property type="component" value="Unassembled WGS sequence"/>
</dbReference>
<dbReference type="InterPro" id="IPR029058">
    <property type="entry name" value="AB_hydrolase_fold"/>
</dbReference>
<keyword evidence="6" id="KW-0325">Glycoprotein</keyword>
<feature type="chain" id="PRO_5011408146" evidence="8">
    <location>
        <begin position="22"/>
        <end position="402"/>
    </location>
</feature>
<comment type="similarity">
    <text evidence="1">Belongs to the AB hydrolase superfamily. Lipase family.</text>
</comment>
<dbReference type="InParanoid" id="B0WFU6"/>
<keyword evidence="5" id="KW-0443">Lipid metabolism</keyword>
<reference evidence="11" key="2">
    <citation type="submission" date="2020-05" db="UniProtKB">
        <authorList>
            <consortium name="EnsemblMetazoa"/>
        </authorList>
    </citation>
    <scope>IDENTIFICATION</scope>
    <source>
        <strain evidence="11">JHB</strain>
    </source>
</reference>
<sequence length="402" mass="43718">MKVIPQLVLIVISSSVRTSSGNYSSDDHHGYGESVLSGGELSGPGAVRKQRSSGFERDFVMSSIESANYPAELHIVTTRDGYILKVHRIPDPALQNENEEDEDKDRPGDENAPNLVAAADFRGVVLLMHGLFSTAADFIVTGPENGLAFILADAGYDVWLANARGTRFSRKNLNMGPKTAAFWDFSWHEIGTIDLPAIIDYILRQTGHQKLFYIGHNQGVTAVLALLADKPKYNRKIHTVAGMAPLAFLGNGVESGIAQNLVKFNDQLWVTLNSLNIYELTPSEKISKFLGGFLCSEDAPTSEMCSNVLTELFGYSAEQAKLLLPGVLDVMLTGISTKQLVHYGQLLQSMGGEPITRGLLGVSREGIDVKDKARNSVSSCWGDLALLPVQPETTALCEGELY</sequence>
<feature type="domain" description="Partial AB-hydrolase lipase" evidence="9">
    <location>
        <begin position="63"/>
        <end position="141"/>
    </location>
</feature>
<evidence type="ECO:0000313" key="10">
    <source>
        <dbReference type="EMBL" id="EDS26481.1"/>
    </source>
</evidence>
<dbReference type="OrthoDB" id="9974421at2759"/>
<feature type="region of interest" description="Disordered" evidence="7">
    <location>
        <begin position="18"/>
        <end position="48"/>
    </location>
</feature>
<name>B0WFU6_CULQU</name>
<dbReference type="EnsemblMetazoa" id="CPIJ006136-RA">
    <property type="protein sequence ID" value="CPIJ006136-PA"/>
    <property type="gene ID" value="CPIJ006136"/>
</dbReference>
<keyword evidence="4" id="KW-0442">Lipid degradation</keyword>
<evidence type="ECO:0000256" key="6">
    <source>
        <dbReference type="ARBA" id="ARBA00023180"/>
    </source>
</evidence>
<feature type="region of interest" description="Disordered" evidence="7">
    <location>
        <begin position="92"/>
        <end position="112"/>
    </location>
</feature>
<dbReference type="VEuPathDB" id="VectorBase:CQUJHB006415"/>
<dbReference type="AlphaFoldDB" id="B0WFU6"/>
<dbReference type="EMBL" id="DS231921">
    <property type="protein sequence ID" value="EDS26481.1"/>
    <property type="molecule type" value="Genomic_DNA"/>
</dbReference>
<keyword evidence="2 8" id="KW-0732">Signal</keyword>
<dbReference type="PANTHER" id="PTHR11005">
    <property type="entry name" value="LYSOSOMAL ACID LIPASE-RELATED"/>
    <property type="match status" value="1"/>
</dbReference>